<dbReference type="AlphaFoldDB" id="A0AAX3EEM9"/>
<accession>A0AAX3EEM9</accession>
<evidence type="ECO:0000313" key="2">
    <source>
        <dbReference type="Proteomes" id="UP001163293"/>
    </source>
</evidence>
<organism evidence="1 2">
    <name type="scientific">Paenarthrobacter ureafaciens</name>
    <dbReference type="NCBI Taxonomy" id="37931"/>
    <lineage>
        <taxon>Bacteria</taxon>
        <taxon>Bacillati</taxon>
        <taxon>Actinomycetota</taxon>
        <taxon>Actinomycetes</taxon>
        <taxon>Micrococcales</taxon>
        <taxon>Micrococcaceae</taxon>
        <taxon>Paenarthrobacter</taxon>
    </lineage>
</organism>
<keyword evidence="2" id="KW-1185">Reference proteome</keyword>
<dbReference type="Proteomes" id="UP001163293">
    <property type="component" value="Chromosome"/>
</dbReference>
<dbReference type="SUPFAM" id="SSF57783">
    <property type="entry name" value="Zinc beta-ribbon"/>
    <property type="match status" value="1"/>
</dbReference>
<dbReference type="RefSeq" id="WP_139126767.1">
    <property type="nucleotide sequence ID" value="NZ_CP101180.1"/>
</dbReference>
<dbReference type="EMBL" id="CP101185">
    <property type="protein sequence ID" value="UYV96077.1"/>
    <property type="molecule type" value="Genomic_DNA"/>
</dbReference>
<protein>
    <submittedName>
        <fullName evidence="1">Uncharacterized protein</fullName>
    </submittedName>
</protein>
<gene>
    <name evidence="1" type="ORF">NL394_13405</name>
</gene>
<name>A0AAX3EEM9_PAEUR</name>
<reference evidence="1" key="1">
    <citation type="submission" date="2022-07" db="EMBL/GenBank/DDBJ databases">
        <authorList>
            <person name="Wu T."/>
        </authorList>
    </citation>
    <scope>NUCLEOTIDE SEQUENCE</scope>
    <source>
        <strain evidence="1">SD-1</strain>
    </source>
</reference>
<sequence>MGIFDFLAKKEKSWDEIDVYEGETPPCPNCGTPLVKKFVYSEMYCLECRYGLDDDDDDDSEALSVYDAAQIWASHGKDEDYMFGYSSEELEAAL</sequence>
<proteinExistence type="predicted"/>
<evidence type="ECO:0000313" key="1">
    <source>
        <dbReference type="EMBL" id="UYV96077.1"/>
    </source>
</evidence>